<proteinExistence type="predicted"/>
<feature type="domain" description="Metallo-beta-lactamase" evidence="1">
    <location>
        <begin position="45"/>
        <end position="236"/>
    </location>
</feature>
<reference evidence="2 3" key="1">
    <citation type="submission" date="2018-11" db="EMBL/GenBank/DDBJ databases">
        <authorList>
            <consortium name="Pathogen Informatics"/>
        </authorList>
    </citation>
    <scope>NUCLEOTIDE SEQUENCE [LARGE SCALE GENOMIC DNA]</scope>
    <source>
        <strain evidence="2 3">NCTC10913</strain>
    </source>
</reference>
<dbReference type="InterPro" id="IPR052159">
    <property type="entry name" value="Competence_DNA_uptake"/>
</dbReference>
<dbReference type="PANTHER" id="PTHR30619">
    <property type="entry name" value="DNA INTERNALIZATION/COMPETENCE PROTEIN COMEC/REC2"/>
    <property type="match status" value="1"/>
</dbReference>
<dbReference type="EMBL" id="UYIN01000008">
    <property type="protein sequence ID" value="VDG72155.1"/>
    <property type="molecule type" value="Genomic_DNA"/>
</dbReference>
<dbReference type="Pfam" id="PF00753">
    <property type="entry name" value="Lactamase_B"/>
    <property type="match status" value="1"/>
</dbReference>
<keyword evidence="3" id="KW-1185">Reference proteome</keyword>
<protein>
    <submittedName>
        <fullName evidence="2">Metallo beta-lactamase family protein</fullName>
    </submittedName>
</protein>
<dbReference type="SMART" id="SM00849">
    <property type="entry name" value="Lactamase_B"/>
    <property type="match status" value="1"/>
</dbReference>
<gene>
    <name evidence="2" type="ORF">NCTC10913_02498</name>
</gene>
<dbReference type="PANTHER" id="PTHR30619:SF7">
    <property type="entry name" value="BETA-LACTAMASE DOMAIN PROTEIN"/>
    <property type="match status" value="1"/>
</dbReference>
<dbReference type="Gene3D" id="3.60.15.10">
    <property type="entry name" value="Ribonuclease Z/Hydroxyacylglutathione hydrolase-like"/>
    <property type="match status" value="1"/>
</dbReference>
<dbReference type="SUPFAM" id="SSF56281">
    <property type="entry name" value="Metallo-hydrolase/oxidoreductase"/>
    <property type="match status" value="1"/>
</dbReference>
<accession>A0ABY6SU88</accession>
<comment type="caution">
    <text evidence="2">The sequence shown here is derived from an EMBL/GenBank/DDBJ whole genome shotgun (WGS) entry which is preliminary data.</text>
</comment>
<evidence type="ECO:0000313" key="3">
    <source>
        <dbReference type="Proteomes" id="UP000277570"/>
    </source>
</evidence>
<evidence type="ECO:0000313" key="2">
    <source>
        <dbReference type="EMBL" id="VDG72155.1"/>
    </source>
</evidence>
<dbReference type="Proteomes" id="UP000277570">
    <property type="component" value="Unassembled WGS sequence"/>
</dbReference>
<dbReference type="CDD" id="cd07731">
    <property type="entry name" value="ComA-like_MBL-fold"/>
    <property type="match status" value="1"/>
</dbReference>
<dbReference type="InterPro" id="IPR001279">
    <property type="entry name" value="Metallo-B-lactamas"/>
</dbReference>
<evidence type="ECO:0000259" key="1">
    <source>
        <dbReference type="SMART" id="SM00849"/>
    </source>
</evidence>
<dbReference type="InterPro" id="IPR035681">
    <property type="entry name" value="ComA-like_MBL"/>
</dbReference>
<dbReference type="InterPro" id="IPR036866">
    <property type="entry name" value="RibonucZ/Hydroxyglut_hydro"/>
</dbReference>
<name>A0ABY6SU88_9CLOT</name>
<organism evidence="2 3">
    <name type="scientific">Clostridium carnis</name>
    <dbReference type="NCBI Taxonomy" id="1530"/>
    <lineage>
        <taxon>Bacteria</taxon>
        <taxon>Bacillati</taxon>
        <taxon>Bacillota</taxon>
        <taxon>Clostridia</taxon>
        <taxon>Eubacteriales</taxon>
        <taxon>Clostridiaceae</taxon>
        <taxon>Clostridium</taxon>
    </lineage>
</organism>
<sequence length="360" mass="39431">MKMKKLKELVAIFTIFMMTIMCIPTMAAEQITNNQLKIHYINVGQGDSTLIQVDGKNVLIDAGNNDNLAYNYLKAQGITKLDYVIATHPHADHIGGMANIINNFTVGKFYAPKEITTTTVFENMVKSLQSKRFKITVPTPGENIYIGNAVLTFLAPNNSTYEDLNNYSIVTKIKYGNTSFIFEGDAEDISENEILAKQLDISANVIKIGHHGSSSSTTKAYLDKVNPQYAVISVGANNDYGHPNKDILDRLTAKNIKVFRTDISGNIIANSNGTSITFNSSPMTGNSGTVVNSNNANTISNNSNTSTVNKNKSMTVWRANSTTKVYHLDKTCSGMKNPTSMTLQEAEQIGLRPCSKCAKQ</sequence>